<protein>
    <submittedName>
        <fullName evidence="1">SAM-dependent methyltransferase</fullName>
    </submittedName>
</protein>
<name>A0A919RX21_9CLOT</name>
<dbReference type="GO" id="GO:0160105">
    <property type="term" value="F:tRNA (adenine(22)-N1)-methyltransferase activity"/>
    <property type="evidence" value="ECO:0007669"/>
    <property type="project" value="InterPro"/>
</dbReference>
<reference evidence="1" key="1">
    <citation type="submission" date="2021-03" db="EMBL/GenBank/DDBJ databases">
        <title>Taxonomic study of Clostridium polyendosporum from meadow-gley soil under rice.</title>
        <authorList>
            <person name="Kobayashi H."/>
            <person name="Tanizawa Y."/>
            <person name="Yagura M."/>
        </authorList>
    </citation>
    <scope>NUCLEOTIDE SEQUENCE</scope>
    <source>
        <strain evidence="1">JCM 30710</strain>
    </source>
</reference>
<dbReference type="EMBL" id="BOPZ01000004">
    <property type="protein sequence ID" value="GIM28055.1"/>
    <property type="molecule type" value="Genomic_DNA"/>
</dbReference>
<dbReference type="SUPFAM" id="SSF53335">
    <property type="entry name" value="S-adenosyl-L-methionine-dependent methyltransferases"/>
    <property type="match status" value="1"/>
</dbReference>
<dbReference type="InterPro" id="IPR006901">
    <property type="entry name" value="TrmK"/>
</dbReference>
<sequence>MDLSIRLKMIVNQVDECNSIVDVGTDHGYVPIYLVKNHICKKGVASDINNGPIEKAQINVTFEGLKDKISCRLGPGLKTVEKGEVEGVIIAGMGGNLTRDILLEDWEKVREYKFLILQPAQNPEVLREFLYNSEFEILDEDLCFEDNKFYELFKVKYSMNSYKIKIDSELDYEVSQILRKKHHPLLSKFIENKIEKYENIAEYIKENTESARLRKSQVVDKIKRLKEMM</sequence>
<dbReference type="RefSeq" id="WP_212902794.1">
    <property type="nucleotide sequence ID" value="NZ_BOPZ01000004.1"/>
</dbReference>
<dbReference type="InterPro" id="IPR029063">
    <property type="entry name" value="SAM-dependent_MTases_sf"/>
</dbReference>
<dbReference type="Pfam" id="PF04816">
    <property type="entry name" value="TrmK"/>
    <property type="match status" value="1"/>
</dbReference>
<dbReference type="PIRSF" id="PIRSF018637">
    <property type="entry name" value="TrmK"/>
    <property type="match status" value="1"/>
</dbReference>
<dbReference type="Gene3D" id="3.40.50.150">
    <property type="entry name" value="Vaccinia Virus protein VP39"/>
    <property type="match status" value="1"/>
</dbReference>
<dbReference type="Proteomes" id="UP000679179">
    <property type="component" value="Unassembled WGS sequence"/>
</dbReference>
<dbReference type="GO" id="GO:0032259">
    <property type="term" value="P:methylation"/>
    <property type="evidence" value="ECO:0007669"/>
    <property type="project" value="UniProtKB-KW"/>
</dbReference>
<dbReference type="AlphaFoldDB" id="A0A919RX21"/>
<comment type="caution">
    <text evidence="1">The sequence shown here is derived from an EMBL/GenBank/DDBJ whole genome shotgun (WGS) entry which is preliminary data.</text>
</comment>
<dbReference type="PANTHER" id="PTHR38451">
    <property type="entry name" value="TRNA (ADENINE(22)-N(1))-METHYLTRANSFERASE"/>
    <property type="match status" value="1"/>
</dbReference>
<proteinExistence type="predicted"/>
<dbReference type="PANTHER" id="PTHR38451:SF1">
    <property type="entry name" value="TRNA (ADENINE(22)-N(1))-METHYLTRANSFERASE"/>
    <property type="match status" value="1"/>
</dbReference>
<gene>
    <name evidence="1" type="ORF">CPJCM30710_07210</name>
</gene>
<keyword evidence="1" id="KW-0808">Transferase</keyword>
<keyword evidence="2" id="KW-1185">Reference proteome</keyword>
<keyword evidence="1" id="KW-0489">Methyltransferase</keyword>
<evidence type="ECO:0000313" key="1">
    <source>
        <dbReference type="EMBL" id="GIM28055.1"/>
    </source>
</evidence>
<accession>A0A919RX21</accession>
<evidence type="ECO:0000313" key="2">
    <source>
        <dbReference type="Proteomes" id="UP000679179"/>
    </source>
</evidence>
<organism evidence="1 2">
    <name type="scientific">Clostridium polyendosporum</name>
    <dbReference type="NCBI Taxonomy" id="69208"/>
    <lineage>
        <taxon>Bacteria</taxon>
        <taxon>Bacillati</taxon>
        <taxon>Bacillota</taxon>
        <taxon>Clostridia</taxon>
        <taxon>Eubacteriales</taxon>
        <taxon>Clostridiaceae</taxon>
        <taxon>Clostridium</taxon>
    </lineage>
</organism>